<proteinExistence type="predicted"/>
<dbReference type="OrthoDB" id="421671at2759"/>
<organism evidence="1">
    <name type="scientific">Nicotiana tabacum</name>
    <name type="common">Common tobacco</name>
    <dbReference type="NCBI Taxonomy" id="4097"/>
    <lineage>
        <taxon>Eukaryota</taxon>
        <taxon>Viridiplantae</taxon>
        <taxon>Streptophyta</taxon>
        <taxon>Embryophyta</taxon>
        <taxon>Tracheophyta</taxon>
        <taxon>Spermatophyta</taxon>
        <taxon>Magnoliopsida</taxon>
        <taxon>eudicotyledons</taxon>
        <taxon>Gunneridae</taxon>
        <taxon>Pentapetalae</taxon>
        <taxon>asterids</taxon>
        <taxon>lamiids</taxon>
        <taxon>Solanales</taxon>
        <taxon>Solanaceae</taxon>
        <taxon>Nicotianoideae</taxon>
        <taxon>Nicotianeae</taxon>
        <taxon>Nicotiana</taxon>
    </lineage>
</organism>
<dbReference type="STRING" id="4097.A0A1S3Y9J0"/>
<dbReference type="AlphaFoldDB" id="A0A1S3Y9J0"/>
<protein>
    <submittedName>
        <fullName evidence="1">Uncharacterized protein isoform X1</fullName>
    </submittedName>
</protein>
<dbReference type="PANTHER" id="PTHR33835:SF2">
    <property type="entry name" value="LYSINE-TRNA LIGASE"/>
    <property type="match status" value="1"/>
</dbReference>
<reference evidence="1" key="1">
    <citation type="submission" date="2025-08" db="UniProtKB">
        <authorList>
            <consortium name="RefSeq"/>
        </authorList>
    </citation>
    <scope>IDENTIFICATION</scope>
</reference>
<dbReference type="KEGG" id="nta:107773762"/>
<dbReference type="Pfam" id="PF14234">
    <property type="entry name" value="DUF4336"/>
    <property type="match status" value="1"/>
</dbReference>
<name>A0A1S3Y9J0_TOBAC</name>
<evidence type="ECO:0000313" key="1">
    <source>
        <dbReference type="RefSeq" id="XP_016448673.1"/>
    </source>
</evidence>
<accession>A0A1S3Y9J0</accession>
<gene>
    <name evidence="1" type="primary">LOC107773762</name>
</gene>
<dbReference type="RefSeq" id="XP_016448673.1">
    <property type="nucleotide sequence ID" value="XM_016593187.1"/>
</dbReference>
<dbReference type="PANTHER" id="PTHR33835">
    <property type="entry name" value="YALI0C07656P"/>
    <property type="match status" value="1"/>
</dbReference>
<dbReference type="PaxDb" id="4097-A0A1S3Y9J0"/>
<sequence length="180" mass="19947">MVASSMAVASTKSTFFHCASSSREFGSNFSSGVPIKSLNFQLKSRRTKARNDICLVVSATGTGKISEESNDVSGGRFYLNFTGFPFPLGPFLNRRTIRTEVVKDSIWLFEQEQALGFSSVSTNIRMTVIKLKSGELWVHAPIAPTKECIQVTLKPTSSTINDFSVDWIEDDIFSVFQVLK</sequence>
<dbReference type="InterPro" id="IPR025638">
    <property type="entry name" value="DUF4336"/>
</dbReference>